<dbReference type="InterPro" id="IPR047806">
    <property type="entry name" value="IHF_actinobact"/>
</dbReference>
<sequence>MAALDKAMEARRKRQAVKEQLRNGSVTLAELLDSDDEAVRKMRIVDALMSIPYIGKGKTERIMEEACISEKKRVGGLGKRQREYLLERFG</sequence>
<proteinExistence type="predicted"/>
<gene>
    <name evidence="2" type="ORF">GMI68_01720</name>
</gene>
<protein>
    <submittedName>
        <fullName evidence="2">Integration host factor</fullName>
    </submittedName>
</protein>
<reference evidence="2 3" key="1">
    <citation type="submission" date="2019-11" db="EMBL/GenBank/DDBJ databases">
        <title>Eggerthellaceae novel genus isolated from the rectal contents of marmort.</title>
        <authorList>
            <person name="Zhang G."/>
        </authorList>
    </citation>
    <scope>NUCLEOTIDE SEQUENCE [LARGE SCALE GENOMIC DNA]</scope>
    <source>
        <strain evidence="3">zg-886</strain>
    </source>
</reference>
<organism evidence="2 3">
    <name type="scientific">Xiamenia xianingshaonis</name>
    <dbReference type="NCBI Taxonomy" id="2682776"/>
    <lineage>
        <taxon>Bacteria</taxon>
        <taxon>Bacillati</taxon>
        <taxon>Actinomycetota</taxon>
        <taxon>Coriobacteriia</taxon>
        <taxon>Eggerthellales</taxon>
        <taxon>Eggerthellaceae</taxon>
        <taxon>Xiamenia</taxon>
    </lineage>
</organism>
<keyword evidence="3" id="KW-1185">Reference proteome</keyword>
<feature type="domain" description="Integration host factor-like helix-two turn-helix" evidence="1">
    <location>
        <begin position="21"/>
        <end position="89"/>
    </location>
</feature>
<evidence type="ECO:0000259" key="1">
    <source>
        <dbReference type="Pfam" id="PF22525"/>
    </source>
</evidence>
<accession>A0ABX0IHS2</accession>
<dbReference type="Gene3D" id="1.10.8.50">
    <property type="match status" value="1"/>
</dbReference>
<comment type="caution">
    <text evidence="2">The sequence shown here is derived from an EMBL/GenBank/DDBJ whole genome shotgun (WGS) entry which is preliminary data.</text>
</comment>
<name>A0ABX0IHS2_9ACTN</name>
<dbReference type="EMBL" id="WPCR01000002">
    <property type="protein sequence ID" value="NHM13499.1"/>
    <property type="molecule type" value="Genomic_DNA"/>
</dbReference>
<dbReference type="Proteomes" id="UP000636394">
    <property type="component" value="Unassembled WGS sequence"/>
</dbReference>
<dbReference type="Pfam" id="PF22525">
    <property type="entry name" value="H2TH_5"/>
    <property type="match status" value="1"/>
</dbReference>
<evidence type="ECO:0000313" key="2">
    <source>
        <dbReference type="EMBL" id="NHM13499.1"/>
    </source>
</evidence>
<dbReference type="InterPro" id="IPR055201">
    <property type="entry name" value="IHF-like_H2TH"/>
</dbReference>
<evidence type="ECO:0000313" key="3">
    <source>
        <dbReference type="Proteomes" id="UP000636394"/>
    </source>
</evidence>
<dbReference type="NCBIfam" id="NF041260">
    <property type="entry name" value="actino_IHF"/>
    <property type="match status" value="1"/>
</dbReference>